<evidence type="ECO:0000313" key="4">
    <source>
        <dbReference type="EMBL" id="GEP73383.1"/>
    </source>
</evidence>
<reference evidence="4 5" key="1">
    <citation type="submission" date="2019-07" db="EMBL/GenBank/DDBJ databases">
        <title>Whole genome shotgun sequence of Lactobacillus rapi NBRC 109618.</title>
        <authorList>
            <person name="Hosoyama A."/>
            <person name="Uohara A."/>
            <person name="Ohji S."/>
            <person name="Ichikawa N."/>
        </authorList>
    </citation>
    <scope>NUCLEOTIDE SEQUENCE [LARGE SCALE GENOMIC DNA]</scope>
    <source>
        <strain evidence="4 5">NBRC 109618</strain>
    </source>
</reference>
<comment type="subcellular location">
    <subcellularLocation>
        <location evidence="2">Cytoplasm</location>
    </subcellularLocation>
</comment>
<evidence type="ECO:0000256" key="2">
    <source>
        <dbReference type="PIRNR" id="PIRNR006276"/>
    </source>
</evidence>
<dbReference type="GO" id="GO:0005737">
    <property type="term" value="C:cytoplasm"/>
    <property type="evidence" value="ECO:0007669"/>
    <property type="project" value="UniProtKB-SubCell"/>
</dbReference>
<dbReference type="EMBL" id="BKAM01000072">
    <property type="protein sequence ID" value="GEP73383.1"/>
    <property type="molecule type" value="Genomic_DNA"/>
</dbReference>
<dbReference type="InterPro" id="IPR006016">
    <property type="entry name" value="UspA"/>
</dbReference>
<comment type="caution">
    <text evidence="4">The sequence shown here is derived from an EMBL/GenBank/DDBJ whole genome shotgun (WGS) entry which is preliminary data.</text>
</comment>
<dbReference type="PANTHER" id="PTHR46268:SF6">
    <property type="entry name" value="UNIVERSAL STRESS PROTEIN UP12"/>
    <property type="match status" value="1"/>
</dbReference>
<gene>
    <name evidence="4" type="ORF">LRA02_22510</name>
</gene>
<proteinExistence type="inferred from homology"/>
<protein>
    <recommendedName>
        <fullName evidence="2">Universal stress protein</fullName>
    </recommendedName>
</protein>
<dbReference type="OrthoDB" id="2321605at2"/>
<comment type="similarity">
    <text evidence="1 2">Belongs to the universal stress protein A family.</text>
</comment>
<dbReference type="SUPFAM" id="SSF52402">
    <property type="entry name" value="Adenine nucleotide alpha hydrolases-like"/>
    <property type="match status" value="1"/>
</dbReference>
<dbReference type="Pfam" id="PF00582">
    <property type="entry name" value="Usp"/>
    <property type="match status" value="1"/>
</dbReference>
<dbReference type="Gene3D" id="3.40.50.620">
    <property type="entry name" value="HUPs"/>
    <property type="match status" value="1"/>
</dbReference>
<dbReference type="InterPro" id="IPR014729">
    <property type="entry name" value="Rossmann-like_a/b/a_fold"/>
</dbReference>
<dbReference type="STRING" id="1423795.FD12_GL000189"/>
<evidence type="ECO:0000256" key="1">
    <source>
        <dbReference type="ARBA" id="ARBA00008791"/>
    </source>
</evidence>
<dbReference type="AlphaFoldDB" id="A0A512PQ97"/>
<evidence type="ECO:0000259" key="3">
    <source>
        <dbReference type="Pfam" id="PF00582"/>
    </source>
</evidence>
<dbReference type="PIRSF" id="PIRSF006276">
    <property type="entry name" value="UspA"/>
    <property type="match status" value="1"/>
</dbReference>
<evidence type="ECO:0000313" key="5">
    <source>
        <dbReference type="Proteomes" id="UP000321569"/>
    </source>
</evidence>
<dbReference type="PRINTS" id="PR01438">
    <property type="entry name" value="UNVRSLSTRESS"/>
</dbReference>
<feature type="domain" description="UspA" evidence="3">
    <location>
        <begin position="6"/>
        <end position="152"/>
    </location>
</feature>
<name>A0A512PQ97_9LACO</name>
<sequence>MLEFNYTNILVGVDGSKTAAKAVNKAITIAEHNGAKLTIAAVINDRDIIGVSKSALLGFGSINPGAVDELKERYTRLVAKYAGRAKEHGIDVKTVVTSGDPKTVLARDIVADEKIDAIVIGATGANFVGRVTMGSTAAFVIAQAPCDVFVVHRDPK</sequence>
<accession>A0A512PQ97</accession>
<dbReference type="InterPro" id="IPR006015">
    <property type="entry name" value="Universal_stress_UspA"/>
</dbReference>
<dbReference type="Proteomes" id="UP000321569">
    <property type="component" value="Unassembled WGS sequence"/>
</dbReference>
<dbReference type="CDD" id="cd00293">
    <property type="entry name" value="USP-like"/>
    <property type="match status" value="1"/>
</dbReference>
<dbReference type="RefSeq" id="WP_054746709.1">
    <property type="nucleotide sequence ID" value="NZ_BKAM01000072.1"/>
</dbReference>
<organism evidence="4 5">
    <name type="scientific">Lentilactobacillus rapi</name>
    <dbReference type="NCBI Taxonomy" id="481723"/>
    <lineage>
        <taxon>Bacteria</taxon>
        <taxon>Bacillati</taxon>
        <taxon>Bacillota</taxon>
        <taxon>Bacilli</taxon>
        <taxon>Lactobacillales</taxon>
        <taxon>Lactobacillaceae</taxon>
        <taxon>Lentilactobacillus</taxon>
    </lineage>
</organism>
<keyword evidence="2" id="KW-0963">Cytoplasm</keyword>
<dbReference type="PANTHER" id="PTHR46268">
    <property type="entry name" value="STRESS RESPONSE PROTEIN NHAX"/>
    <property type="match status" value="1"/>
</dbReference>